<name>A0A1X1CQF3_9GAMM</name>
<sequence>MLFLRDCPVTVDAMARLSQFVIDNEQDLKPSYPQKGGITSSFATTVSIYSLDFNDLNAFFPLFVQV</sequence>
<accession>A0A1X1CQF3</accession>
<comment type="caution">
    <text evidence="1">The sequence shown here is derived from an EMBL/GenBank/DDBJ whole genome shotgun (WGS) entry which is preliminary data.</text>
</comment>
<dbReference type="Proteomes" id="UP000193558">
    <property type="component" value="Unassembled WGS sequence"/>
</dbReference>
<evidence type="ECO:0000313" key="1">
    <source>
        <dbReference type="EMBL" id="ORM66638.1"/>
    </source>
</evidence>
<dbReference type="EMBL" id="MLFR01000036">
    <property type="protein sequence ID" value="ORM66638.1"/>
    <property type="molecule type" value="Genomic_DNA"/>
</dbReference>
<protein>
    <submittedName>
        <fullName evidence="1">Uncharacterized protein</fullName>
    </submittedName>
</protein>
<organism evidence="1 2">
    <name type="scientific">Pantoea rwandensis</name>
    <dbReference type="NCBI Taxonomy" id="1076550"/>
    <lineage>
        <taxon>Bacteria</taxon>
        <taxon>Pseudomonadati</taxon>
        <taxon>Pseudomonadota</taxon>
        <taxon>Gammaproteobacteria</taxon>
        <taxon>Enterobacterales</taxon>
        <taxon>Erwiniaceae</taxon>
        <taxon>Pantoea</taxon>
    </lineage>
</organism>
<proteinExistence type="predicted"/>
<reference evidence="1 2" key="1">
    <citation type="journal article" date="2017" name="Antonie Van Leeuwenhoek">
        <title>Phylogenomic resolution of the bacterial genus Pantoea and its relationship with Erwinia and Tatumella.</title>
        <authorList>
            <person name="Palmer M."/>
            <person name="Steenkamp E.T."/>
            <person name="Coetzee M.P."/>
            <person name="Chan W.Y."/>
            <person name="van Zyl E."/>
            <person name="De Maayer P."/>
            <person name="Coutinho T.A."/>
            <person name="Blom J."/>
            <person name="Smits T.H."/>
            <person name="Duffy B."/>
            <person name="Venter S.N."/>
        </authorList>
    </citation>
    <scope>NUCLEOTIDE SEQUENCE [LARGE SCALE GENOMIC DNA]</scope>
    <source>
        <strain evidence="1 2">LMG 26275</strain>
    </source>
</reference>
<evidence type="ECO:0000313" key="2">
    <source>
        <dbReference type="Proteomes" id="UP000193558"/>
    </source>
</evidence>
<gene>
    <name evidence="1" type="ORF">HA51_23335</name>
</gene>
<dbReference type="AlphaFoldDB" id="A0A1X1CQF3"/>